<dbReference type="OrthoDB" id="6359816at2759"/>
<evidence type="ECO:0000313" key="2">
    <source>
        <dbReference type="Proteomes" id="UP000799777"/>
    </source>
</evidence>
<name>A0A9P4GXH5_9PLEO</name>
<evidence type="ECO:0000313" key="1">
    <source>
        <dbReference type="EMBL" id="KAF2023315.1"/>
    </source>
</evidence>
<dbReference type="EMBL" id="ML978359">
    <property type="protein sequence ID" value="KAF2023315.1"/>
    <property type="molecule type" value="Genomic_DNA"/>
</dbReference>
<comment type="caution">
    <text evidence="1">The sequence shown here is derived from an EMBL/GenBank/DDBJ whole genome shotgun (WGS) entry which is preliminary data.</text>
</comment>
<keyword evidence="2" id="KW-1185">Reference proteome</keyword>
<organism evidence="1 2">
    <name type="scientific">Setomelanomma holmii</name>
    <dbReference type="NCBI Taxonomy" id="210430"/>
    <lineage>
        <taxon>Eukaryota</taxon>
        <taxon>Fungi</taxon>
        <taxon>Dikarya</taxon>
        <taxon>Ascomycota</taxon>
        <taxon>Pezizomycotina</taxon>
        <taxon>Dothideomycetes</taxon>
        <taxon>Pleosporomycetidae</taxon>
        <taxon>Pleosporales</taxon>
        <taxon>Pleosporineae</taxon>
        <taxon>Phaeosphaeriaceae</taxon>
        <taxon>Setomelanomma</taxon>
    </lineage>
</organism>
<proteinExistence type="predicted"/>
<protein>
    <submittedName>
        <fullName evidence="1">Uncharacterized protein</fullName>
    </submittedName>
</protein>
<accession>A0A9P4GXH5</accession>
<gene>
    <name evidence="1" type="ORF">EK21DRAFT_81201</name>
</gene>
<reference evidence="1" key="1">
    <citation type="journal article" date="2020" name="Stud. Mycol.">
        <title>101 Dothideomycetes genomes: a test case for predicting lifestyles and emergence of pathogens.</title>
        <authorList>
            <person name="Haridas S."/>
            <person name="Albert R."/>
            <person name="Binder M."/>
            <person name="Bloem J."/>
            <person name="Labutti K."/>
            <person name="Salamov A."/>
            <person name="Andreopoulos B."/>
            <person name="Baker S."/>
            <person name="Barry K."/>
            <person name="Bills G."/>
            <person name="Bluhm B."/>
            <person name="Cannon C."/>
            <person name="Castanera R."/>
            <person name="Culley D."/>
            <person name="Daum C."/>
            <person name="Ezra D."/>
            <person name="Gonzalez J."/>
            <person name="Henrissat B."/>
            <person name="Kuo A."/>
            <person name="Liang C."/>
            <person name="Lipzen A."/>
            <person name="Lutzoni F."/>
            <person name="Magnuson J."/>
            <person name="Mondo S."/>
            <person name="Nolan M."/>
            <person name="Ohm R."/>
            <person name="Pangilinan J."/>
            <person name="Park H.-J."/>
            <person name="Ramirez L."/>
            <person name="Alfaro M."/>
            <person name="Sun H."/>
            <person name="Tritt A."/>
            <person name="Yoshinaga Y."/>
            <person name="Zwiers L.-H."/>
            <person name="Turgeon B."/>
            <person name="Goodwin S."/>
            <person name="Spatafora J."/>
            <person name="Crous P."/>
            <person name="Grigoriev I."/>
        </authorList>
    </citation>
    <scope>NUCLEOTIDE SEQUENCE</scope>
    <source>
        <strain evidence="1">CBS 110217</strain>
    </source>
</reference>
<sequence>MICPHHTCGSSCCFACTDRACKICEGVERMSDRPDQLLPHAEMFVLGGDFGIRGLSDLAEDKFRQACRQYYDTPDFEDAVEYICQYPANGLRHILVGTIAANTDLIGKHNIEELLRKDEGSAYEVLK</sequence>
<dbReference type="Proteomes" id="UP000799777">
    <property type="component" value="Unassembled WGS sequence"/>
</dbReference>
<dbReference type="AlphaFoldDB" id="A0A9P4GXH5"/>